<dbReference type="SUPFAM" id="SSF52540">
    <property type="entry name" value="P-loop containing nucleoside triphosphate hydrolases"/>
    <property type="match status" value="1"/>
</dbReference>
<evidence type="ECO:0000313" key="2">
    <source>
        <dbReference type="Proteomes" id="UP000648075"/>
    </source>
</evidence>
<dbReference type="GO" id="GO:0016301">
    <property type="term" value="F:kinase activity"/>
    <property type="evidence" value="ECO:0007669"/>
    <property type="project" value="UniProtKB-KW"/>
</dbReference>
<keyword evidence="2" id="KW-1185">Reference proteome</keyword>
<keyword evidence="1" id="KW-0808">Transferase</keyword>
<name>A0A918PE52_9SPHN</name>
<comment type="caution">
    <text evidence="1">The sequence shown here is derived from an EMBL/GenBank/DDBJ whole genome shotgun (WGS) entry which is preliminary data.</text>
</comment>
<protein>
    <submittedName>
        <fullName evidence="1">Kinase</fullName>
    </submittedName>
</protein>
<evidence type="ECO:0000313" key="1">
    <source>
        <dbReference type="EMBL" id="GGZ01312.1"/>
    </source>
</evidence>
<sequence length="277" mass="29579">MTGAVAGPWGAGVIDAVIAEIRAALAATTRRPVVLGLCGAQGSGKSTLAAQAAARLQALDLPTAILSLDDLYLTRAERHELARTVHPLFATRGVPGTHDVALGRETIASLEQGAPVPMPRFDKSRDDRVPRADWPCAPAHCAVLLFEGWCVGARPQPVEALAHTVNALEAQEDAEGTWRGHANVALTGPYAQLFARLDRLILLAAPDFAVVEGWRAEQEERAASAASGTGSRLMDRAALARFVAHYERLTRHILADMPGYADRVIRLGPAREVLEIS</sequence>
<organism evidence="1 2">
    <name type="scientific">Novosphingobium colocasiae</name>
    <dbReference type="NCBI Taxonomy" id="1256513"/>
    <lineage>
        <taxon>Bacteria</taxon>
        <taxon>Pseudomonadati</taxon>
        <taxon>Pseudomonadota</taxon>
        <taxon>Alphaproteobacteria</taxon>
        <taxon>Sphingomonadales</taxon>
        <taxon>Sphingomonadaceae</taxon>
        <taxon>Novosphingobium</taxon>
    </lineage>
</organism>
<keyword evidence="1" id="KW-0418">Kinase</keyword>
<accession>A0A918PE52</accession>
<dbReference type="EMBL" id="BMZA01000004">
    <property type="protein sequence ID" value="GGZ01312.1"/>
    <property type="molecule type" value="Genomic_DNA"/>
</dbReference>
<reference evidence="1" key="2">
    <citation type="submission" date="2020-09" db="EMBL/GenBank/DDBJ databases">
        <authorList>
            <person name="Sun Q."/>
            <person name="Kim S."/>
        </authorList>
    </citation>
    <scope>NUCLEOTIDE SEQUENCE</scope>
    <source>
        <strain evidence="1">KCTC 32255</strain>
    </source>
</reference>
<proteinExistence type="predicted"/>
<dbReference type="Proteomes" id="UP000648075">
    <property type="component" value="Unassembled WGS sequence"/>
</dbReference>
<dbReference type="AlphaFoldDB" id="A0A918PE52"/>
<reference evidence="1" key="1">
    <citation type="journal article" date="2014" name="Int. J. Syst. Evol. Microbiol.">
        <title>Complete genome sequence of Corynebacterium casei LMG S-19264T (=DSM 44701T), isolated from a smear-ripened cheese.</title>
        <authorList>
            <consortium name="US DOE Joint Genome Institute (JGI-PGF)"/>
            <person name="Walter F."/>
            <person name="Albersmeier A."/>
            <person name="Kalinowski J."/>
            <person name="Ruckert C."/>
        </authorList>
    </citation>
    <scope>NUCLEOTIDE SEQUENCE</scope>
    <source>
        <strain evidence="1">KCTC 32255</strain>
    </source>
</reference>
<dbReference type="RefSeq" id="WP_229813888.1">
    <property type="nucleotide sequence ID" value="NZ_BMZA01000004.1"/>
</dbReference>
<dbReference type="InterPro" id="IPR027417">
    <property type="entry name" value="P-loop_NTPase"/>
</dbReference>
<gene>
    <name evidence="1" type="ORF">GCM10011614_15240</name>
</gene>
<dbReference type="Gene3D" id="3.40.50.300">
    <property type="entry name" value="P-loop containing nucleotide triphosphate hydrolases"/>
    <property type="match status" value="1"/>
</dbReference>
<dbReference type="PANTHER" id="PTHR10285">
    <property type="entry name" value="URIDINE KINASE"/>
    <property type="match status" value="1"/>
</dbReference>